<evidence type="ECO:0000313" key="2">
    <source>
        <dbReference type="Proteomes" id="UP001500782"/>
    </source>
</evidence>
<dbReference type="EMBL" id="BAAADJ010000061">
    <property type="protein sequence ID" value="GAA0342610.1"/>
    <property type="molecule type" value="Genomic_DNA"/>
</dbReference>
<name>A0ABN0WNE4_9BACI</name>
<proteinExistence type="predicted"/>
<organism evidence="1 2">
    <name type="scientific">Bacillus carboniphilus</name>
    <dbReference type="NCBI Taxonomy" id="86663"/>
    <lineage>
        <taxon>Bacteria</taxon>
        <taxon>Bacillati</taxon>
        <taxon>Bacillota</taxon>
        <taxon>Bacilli</taxon>
        <taxon>Bacillales</taxon>
        <taxon>Bacillaceae</taxon>
        <taxon>Bacillus</taxon>
    </lineage>
</organism>
<comment type="caution">
    <text evidence="1">The sequence shown here is derived from an EMBL/GenBank/DDBJ whole genome shotgun (WGS) entry which is preliminary data.</text>
</comment>
<evidence type="ECO:0008006" key="3">
    <source>
        <dbReference type="Google" id="ProtNLM"/>
    </source>
</evidence>
<reference evidence="1 2" key="1">
    <citation type="journal article" date="2019" name="Int. J. Syst. Evol. Microbiol.">
        <title>The Global Catalogue of Microorganisms (GCM) 10K type strain sequencing project: providing services to taxonomists for standard genome sequencing and annotation.</title>
        <authorList>
            <consortium name="The Broad Institute Genomics Platform"/>
            <consortium name="The Broad Institute Genome Sequencing Center for Infectious Disease"/>
            <person name="Wu L."/>
            <person name="Ma J."/>
        </authorList>
    </citation>
    <scope>NUCLEOTIDE SEQUENCE [LARGE SCALE GENOMIC DNA]</scope>
    <source>
        <strain evidence="1 2">JCM 9731</strain>
    </source>
</reference>
<protein>
    <recommendedName>
        <fullName evidence="3">Integron-associated effector binding protein domain-containing protein</fullName>
    </recommendedName>
</protein>
<accession>A0ABN0WNE4</accession>
<sequence length="161" mass="18356">MSVNVVKHEELKLIGIPCVSLKEMATKYKNAKEGLLSATKHMENIINPNIHYGIWPTSEVQKNPDTHVYILCVEVSTFDGVPEWFFKTTLAPQECIVAVDNSDRCFDNAGEKIQQFKEENQVQVSAEERTYTICEKYEYEGEGYSRYSLPIVPQTQTASNK</sequence>
<evidence type="ECO:0000313" key="1">
    <source>
        <dbReference type="EMBL" id="GAA0342610.1"/>
    </source>
</evidence>
<gene>
    <name evidence="1" type="ORF">GCM10008967_36310</name>
</gene>
<dbReference type="Proteomes" id="UP001500782">
    <property type="component" value="Unassembled WGS sequence"/>
</dbReference>
<dbReference type="RefSeq" id="WP_343802291.1">
    <property type="nucleotide sequence ID" value="NZ_BAAADJ010000061.1"/>
</dbReference>
<keyword evidence="2" id="KW-1185">Reference proteome</keyword>